<evidence type="ECO:0000313" key="2">
    <source>
        <dbReference type="Proteomes" id="UP001058974"/>
    </source>
</evidence>
<name>A0A9D5GZG4_PEA</name>
<dbReference type="InterPro" id="IPR015970">
    <property type="entry name" value="P40_nucleoprot_sub2_BD-vir"/>
</dbReference>
<evidence type="ECO:0000313" key="1">
    <source>
        <dbReference type="EMBL" id="KAI5446642.1"/>
    </source>
</evidence>
<comment type="caution">
    <text evidence="1">The sequence shown here is derived from an EMBL/GenBank/DDBJ whole genome shotgun (WGS) entry which is preliminary data.</text>
</comment>
<protein>
    <submittedName>
        <fullName evidence="1">Uncharacterized protein</fullName>
    </submittedName>
</protein>
<sequence length="184" mass="20786">MINSITELKQILGYDADLDIPFDFKKANSIWKNLGYCSILRQDVIRFILKKSNSSAETDEEIGGVCKYLCKVLAWSGMRHFTVIKENLVKPQSVILLHPRIAREVEAFAEACETVKSHFCPQFFMFLAPMLDVSQVEASTFPTLIAIAQELERKDDNGPASANGADWIVVQDLVKLHREKHACL</sequence>
<accession>A0A9D5GZG4</accession>
<organism evidence="1 2">
    <name type="scientific">Pisum sativum</name>
    <name type="common">Garden pea</name>
    <name type="synonym">Lathyrus oleraceus</name>
    <dbReference type="NCBI Taxonomy" id="3888"/>
    <lineage>
        <taxon>Eukaryota</taxon>
        <taxon>Viridiplantae</taxon>
        <taxon>Streptophyta</taxon>
        <taxon>Embryophyta</taxon>
        <taxon>Tracheophyta</taxon>
        <taxon>Spermatophyta</taxon>
        <taxon>Magnoliopsida</taxon>
        <taxon>eudicotyledons</taxon>
        <taxon>Gunneridae</taxon>
        <taxon>Pentapetalae</taxon>
        <taxon>rosids</taxon>
        <taxon>fabids</taxon>
        <taxon>Fabales</taxon>
        <taxon>Fabaceae</taxon>
        <taxon>Papilionoideae</taxon>
        <taxon>50 kb inversion clade</taxon>
        <taxon>NPAAA clade</taxon>
        <taxon>Hologalegina</taxon>
        <taxon>IRL clade</taxon>
        <taxon>Fabeae</taxon>
        <taxon>Lathyrus</taxon>
    </lineage>
</organism>
<dbReference type="Gene3D" id="1.10.3050.10">
    <property type="entry name" value="borna disease virus nucleoprotein, domain 2"/>
    <property type="match status" value="1"/>
</dbReference>
<reference evidence="1 2" key="1">
    <citation type="journal article" date="2022" name="Nat. Genet.">
        <title>Improved pea reference genome and pan-genome highlight genomic features and evolutionary characteristics.</title>
        <authorList>
            <person name="Yang T."/>
            <person name="Liu R."/>
            <person name="Luo Y."/>
            <person name="Hu S."/>
            <person name="Wang D."/>
            <person name="Wang C."/>
            <person name="Pandey M.K."/>
            <person name="Ge S."/>
            <person name="Xu Q."/>
            <person name="Li N."/>
            <person name="Li G."/>
            <person name="Huang Y."/>
            <person name="Saxena R.K."/>
            <person name="Ji Y."/>
            <person name="Li M."/>
            <person name="Yan X."/>
            <person name="He Y."/>
            <person name="Liu Y."/>
            <person name="Wang X."/>
            <person name="Xiang C."/>
            <person name="Varshney R.K."/>
            <person name="Ding H."/>
            <person name="Gao S."/>
            <person name="Zong X."/>
        </authorList>
    </citation>
    <scope>NUCLEOTIDE SEQUENCE [LARGE SCALE GENOMIC DNA]</scope>
    <source>
        <strain evidence="1 2">cv. Zhongwan 6</strain>
    </source>
</reference>
<dbReference type="AlphaFoldDB" id="A0A9D5GZG4"/>
<gene>
    <name evidence="1" type="ORF">KIW84_014472</name>
</gene>
<keyword evidence="2" id="KW-1185">Reference proteome</keyword>
<dbReference type="Gramene" id="Psat01G0447200-T2">
    <property type="protein sequence ID" value="KAI5446642.1"/>
    <property type="gene ID" value="KIW84_014472"/>
</dbReference>
<dbReference type="Proteomes" id="UP001058974">
    <property type="component" value="Chromosome 1"/>
</dbReference>
<proteinExistence type="predicted"/>
<dbReference type="EMBL" id="JAMSHJ010000001">
    <property type="protein sequence ID" value="KAI5446642.1"/>
    <property type="molecule type" value="Genomic_DNA"/>
</dbReference>